<dbReference type="InterPro" id="IPR052028">
    <property type="entry name" value="HipA_Ser/Thr_kinase"/>
</dbReference>
<dbReference type="InterPro" id="IPR012893">
    <property type="entry name" value="HipA-like_C"/>
</dbReference>
<sequence>MSALTDLLLAGPRSGPDIRGLLGISQATFSRLVNDEPQIVSFGKARATRYALLRPVRGTAAFPLWQIDERGTVWPFGTLWPCWPQGSCLVALKNGLWQWFDGLPWYLTDLRPQGFLGRAWGKKLAARAALPDDIRLWQEEEVLLALSMTDGEHPGGWLIGDKAYQRWLHAERNQPIPQQDKPARYALLAQEALAGEIVGSSAGGEQPKFSCYAMTDSGPAQVLVKFTAPQRNAVSQRWADLLCAEAIALDVLRNDGIAASEARWFTHPDGQAFLEVRRFDCEGEEGRRSIVSLESLQSEFVAGAGHWPVVVKQLAAQKRVEAQTVECVDVCWAFGRLIGNTDMHAGNLSFFLSDFPVQVTPVYDMLPMAWAPNRAGGMRENAIDVVPETVVARMHWSRALMLAERFWQRVEGEPRISEAFRIIAREMQGKLHQAAGLIARMA</sequence>
<evidence type="ECO:0000313" key="6">
    <source>
        <dbReference type="Proteomes" id="UP001156318"/>
    </source>
</evidence>
<proteinExistence type="inferred from homology"/>
<evidence type="ECO:0000259" key="4">
    <source>
        <dbReference type="Pfam" id="PF07804"/>
    </source>
</evidence>
<keyword evidence="2" id="KW-0808">Transferase</keyword>
<dbReference type="EMBL" id="CP074352">
    <property type="protein sequence ID" value="UYU31413.1"/>
    <property type="molecule type" value="Genomic_DNA"/>
</dbReference>
<protein>
    <submittedName>
        <fullName evidence="5">Type II toxin-antitoxin system HipA family toxin YjjJ</fullName>
    </submittedName>
</protein>
<dbReference type="PANTHER" id="PTHR37419">
    <property type="entry name" value="SERINE/THREONINE-PROTEIN KINASE TOXIN HIPA"/>
    <property type="match status" value="1"/>
</dbReference>
<comment type="similarity">
    <text evidence="1">Belongs to the HipA Ser/Thr kinase family.</text>
</comment>
<evidence type="ECO:0000313" key="5">
    <source>
        <dbReference type="EMBL" id="UYU31413.1"/>
    </source>
</evidence>
<evidence type="ECO:0000256" key="3">
    <source>
        <dbReference type="ARBA" id="ARBA00022777"/>
    </source>
</evidence>
<name>A0ABY6JG32_9ENTR</name>
<accession>A0ABY6JG32</accession>
<feature type="domain" description="HipA-like C-terminal" evidence="4">
    <location>
        <begin position="200"/>
        <end position="386"/>
    </location>
</feature>
<dbReference type="Proteomes" id="UP001156318">
    <property type="component" value="Chromosome"/>
</dbReference>
<dbReference type="PANTHER" id="PTHR37419:SF8">
    <property type="entry name" value="TOXIN YJJJ"/>
    <property type="match status" value="1"/>
</dbReference>
<evidence type="ECO:0000256" key="2">
    <source>
        <dbReference type="ARBA" id="ARBA00022679"/>
    </source>
</evidence>
<dbReference type="NCBIfam" id="NF007297">
    <property type="entry name" value="PRK09775.1"/>
    <property type="match status" value="1"/>
</dbReference>
<dbReference type="Pfam" id="PF07804">
    <property type="entry name" value="HipA_C"/>
    <property type="match status" value="1"/>
</dbReference>
<dbReference type="RefSeq" id="WP_264384812.1">
    <property type="nucleotide sequence ID" value="NZ_CP074352.1"/>
</dbReference>
<keyword evidence="6" id="KW-1185">Reference proteome</keyword>
<gene>
    <name evidence="5" type="primary">yjjJ</name>
    <name evidence="5" type="ORF">KFZ77_16500</name>
</gene>
<evidence type="ECO:0000256" key="1">
    <source>
        <dbReference type="ARBA" id="ARBA00010164"/>
    </source>
</evidence>
<reference evidence="5 6" key="1">
    <citation type="submission" date="2021-05" db="EMBL/GenBank/DDBJ databases">
        <title>Isolation, identification, and the growth promoting effects of Pantoea dispersa strain YSD J2 from the aboveground leaves of Cyperus esculentus L.Var. Sativus.</title>
        <authorList>
            <person name="Wang S."/>
            <person name="Tang X.M."/>
            <person name="Huang Y.N."/>
        </authorList>
    </citation>
    <scope>NUCLEOTIDE SEQUENCE [LARGE SCALE GENOMIC DNA]</scope>
    <source>
        <strain evidence="6">YSD YN2</strain>
    </source>
</reference>
<keyword evidence="3" id="KW-0418">Kinase</keyword>
<organism evidence="5 6">
    <name type="scientific">Siccibacter colletis</name>
    <dbReference type="NCBI Taxonomy" id="1505757"/>
    <lineage>
        <taxon>Bacteria</taxon>
        <taxon>Pseudomonadati</taxon>
        <taxon>Pseudomonadota</taxon>
        <taxon>Gammaproteobacteria</taxon>
        <taxon>Enterobacterales</taxon>
        <taxon>Enterobacteriaceae</taxon>
        <taxon>Siccibacter</taxon>
    </lineage>
</organism>